<protein>
    <recommendedName>
        <fullName evidence="3">BTB domain-containing protein</fullName>
    </recommendedName>
</protein>
<evidence type="ECO:0000256" key="1">
    <source>
        <dbReference type="ARBA" id="ARBA00004906"/>
    </source>
</evidence>
<dbReference type="EMBL" id="JALJOR010000008">
    <property type="protein sequence ID" value="KAK9813005.1"/>
    <property type="molecule type" value="Genomic_DNA"/>
</dbReference>
<dbReference type="Gene3D" id="3.30.710.10">
    <property type="entry name" value="Potassium Channel Kv1.1, Chain A"/>
    <property type="match status" value="1"/>
</dbReference>
<reference evidence="4 5" key="1">
    <citation type="journal article" date="2024" name="Nat. Commun.">
        <title>Phylogenomics reveals the evolutionary origins of lichenization in chlorophyte algae.</title>
        <authorList>
            <person name="Puginier C."/>
            <person name="Libourel C."/>
            <person name="Otte J."/>
            <person name="Skaloud P."/>
            <person name="Haon M."/>
            <person name="Grisel S."/>
            <person name="Petersen M."/>
            <person name="Berrin J.G."/>
            <person name="Delaux P.M."/>
            <person name="Dal Grande F."/>
            <person name="Keller J."/>
        </authorList>
    </citation>
    <scope>NUCLEOTIDE SEQUENCE [LARGE SCALE GENOMIC DNA]</scope>
    <source>
        <strain evidence="4 5">SAG 2043</strain>
    </source>
</reference>
<dbReference type="SUPFAM" id="SSF54695">
    <property type="entry name" value="POZ domain"/>
    <property type="match status" value="1"/>
</dbReference>
<keyword evidence="5" id="KW-1185">Reference proteome</keyword>
<gene>
    <name evidence="4" type="ORF">WJX72_007271</name>
</gene>
<accession>A0AAW1PX96</accession>
<feature type="region of interest" description="Disordered" evidence="2">
    <location>
        <begin position="31"/>
        <end position="53"/>
    </location>
</feature>
<dbReference type="Proteomes" id="UP001489004">
    <property type="component" value="Unassembled WGS sequence"/>
</dbReference>
<dbReference type="InterPro" id="IPR000210">
    <property type="entry name" value="BTB/POZ_dom"/>
</dbReference>
<dbReference type="CDD" id="cd18186">
    <property type="entry name" value="BTB_POZ_ZBTB_KLHL-like"/>
    <property type="match status" value="1"/>
</dbReference>
<evidence type="ECO:0000313" key="4">
    <source>
        <dbReference type="EMBL" id="KAK9813005.1"/>
    </source>
</evidence>
<evidence type="ECO:0000259" key="3">
    <source>
        <dbReference type="PROSITE" id="PS50097"/>
    </source>
</evidence>
<feature type="domain" description="BTB" evidence="3">
    <location>
        <begin position="60"/>
        <end position="118"/>
    </location>
</feature>
<comment type="caution">
    <text evidence="4">The sequence shown here is derived from an EMBL/GenBank/DDBJ whole genome shotgun (WGS) entry which is preliminary data.</text>
</comment>
<dbReference type="AlphaFoldDB" id="A0AAW1PX96"/>
<name>A0AAW1PX96_9CHLO</name>
<evidence type="ECO:0000313" key="5">
    <source>
        <dbReference type="Proteomes" id="UP001489004"/>
    </source>
</evidence>
<sequence length="120" mass="13338">MTGKLGFAFDNPEFSDVALAVIRVKSTAEQQQETAPLTRAAKRAKTAQSSRDTHHTVAYQLHVSRLTLAGASEVFKRKLLGWKPAPGEPLIVEILPGEEARFKQLIKFLYTEEVESTEGR</sequence>
<organism evidence="4 5">
    <name type="scientific">[Myrmecia] bisecta</name>
    <dbReference type="NCBI Taxonomy" id="41462"/>
    <lineage>
        <taxon>Eukaryota</taxon>
        <taxon>Viridiplantae</taxon>
        <taxon>Chlorophyta</taxon>
        <taxon>core chlorophytes</taxon>
        <taxon>Trebouxiophyceae</taxon>
        <taxon>Trebouxiales</taxon>
        <taxon>Trebouxiaceae</taxon>
        <taxon>Myrmecia</taxon>
    </lineage>
</organism>
<comment type="pathway">
    <text evidence="1">Protein modification; protein ubiquitination.</text>
</comment>
<dbReference type="PROSITE" id="PS50097">
    <property type="entry name" value="BTB"/>
    <property type="match status" value="1"/>
</dbReference>
<dbReference type="InterPro" id="IPR011333">
    <property type="entry name" value="SKP1/BTB/POZ_sf"/>
</dbReference>
<evidence type="ECO:0000256" key="2">
    <source>
        <dbReference type="SAM" id="MobiDB-lite"/>
    </source>
</evidence>
<proteinExistence type="predicted"/>